<organism evidence="1 2">
    <name type="scientific">Phototrophicus methaneseepsis</name>
    <dbReference type="NCBI Taxonomy" id="2710758"/>
    <lineage>
        <taxon>Bacteria</taxon>
        <taxon>Bacillati</taxon>
        <taxon>Chloroflexota</taxon>
        <taxon>Candidatus Thermofontia</taxon>
        <taxon>Phototrophicales</taxon>
        <taxon>Phototrophicaceae</taxon>
        <taxon>Phototrophicus</taxon>
    </lineage>
</organism>
<gene>
    <name evidence="1" type="ORF">G4Y79_08010</name>
</gene>
<protein>
    <submittedName>
        <fullName evidence="1">Uncharacterized protein</fullName>
    </submittedName>
</protein>
<name>A0A7S8EC81_9CHLR</name>
<dbReference type="EMBL" id="CP062983">
    <property type="protein sequence ID" value="QPC84307.1"/>
    <property type="molecule type" value="Genomic_DNA"/>
</dbReference>
<evidence type="ECO:0000313" key="2">
    <source>
        <dbReference type="Proteomes" id="UP000594468"/>
    </source>
</evidence>
<accession>A0A7S8EC81</accession>
<dbReference type="KEGG" id="pmet:G4Y79_08010"/>
<dbReference type="Proteomes" id="UP000594468">
    <property type="component" value="Chromosome"/>
</dbReference>
<reference evidence="1 2" key="1">
    <citation type="submission" date="2020-02" db="EMBL/GenBank/DDBJ databases">
        <authorList>
            <person name="Zheng R.K."/>
            <person name="Sun C.M."/>
        </authorList>
    </citation>
    <scope>NUCLEOTIDE SEQUENCE [LARGE SCALE GENOMIC DNA]</scope>
    <source>
        <strain evidence="2">rifampicinis</strain>
    </source>
</reference>
<dbReference type="RefSeq" id="WP_195172370.1">
    <property type="nucleotide sequence ID" value="NZ_CP062983.1"/>
</dbReference>
<keyword evidence="2" id="KW-1185">Reference proteome</keyword>
<sequence>MSANMYHETHEYYTQKPRHWDPQSEAFTGGDSLLTALRSGWALQNHVLEQKYALSGGRATTIYYVLLLRENRRRIMPVVANPFVERLLMQLKIEVRQIADEQAIDAVPFYNNVTQDTDTSIPA</sequence>
<dbReference type="AlphaFoldDB" id="A0A7S8EC81"/>
<evidence type="ECO:0000313" key="1">
    <source>
        <dbReference type="EMBL" id="QPC84307.1"/>
    </source>
</evidence>
<proteinExistence type="predicted"/>